<name>A0A1R3KA88_9ROSI</name>
<evidence type="ECO:0000313" key="3">
    <source>
        <dbReference type="Proteomes" id="UP000187203"/>
    </source>
</evidence>
<proteinExistence type="predicted"/>
<dbReference type="PANTHER" id="PTHR35125">
    <property type="entry name" value="NEURON NAVIGATOR 1-LIKE-RELATED"/>
    <property type="match status" value="1"/>
</dbReference>
<organism evidence="2 3">
    <name type="scientific">Corchorus olitorius</name>
    <dbReference type="NCBI Taxonomy" id="93759"/>
    <lineage>
        <taxon>Eukaryota</taxon>
        <taxon>Viridiplantae</taxon>
        <taxon>Streptophyta</taxon>
        <taxon>Embryophyta</taxon>
        <taxon>Tracheophyta</taxon>
        <taxon>Spermatophyta</taxon>
        <taxon>Magnoliopsida</taxon>
        <taxon>eudicotyledons</taxon>
        <taxon>Gunneridae</taxon>
        <taxon>Pentapetalae</taxon>
        <taxon>rosids</taxon>
        <taxon>malvids</taxon>
        <taxon>Malvales</taxon>
        <taxon>Malvaceae</taxon>
        <taxon>Grewioideae</taxon>
        <taxon>Apeibeae</taxon>
        <taxon>Corchorus</taxon>
    </lineage>
</organism>
<protein>
    <submittedName>
        <fullName evidence="2">Uncharacterized protein</fullName>
    </submittedName>
</protein>
<evidence type="ECO:0000313" key="2">
    <source>
        <dbReference type="EMBL" id="OMP03938.1"/>
    </source>
</evidence>
<dbReference type="GO" id="GO:0007346">
    <property type="term" value="P:regulation of mitotic cell cycle"/>
    <property type="evidence" value="ECO:0007669"/>
    <property type="project" value="InterPro"/>
</dbReference>
<gene>
    <name evidence="2" type="ORF">COLO4_10083</name>
</gene>
<dbReference type="OrthoDB" id="1902316at2759"/>
<evidence type="ECO:0000256" key="1">
    <source>
        <dbReference type="SAM" id="MobiDB-lite"/>
    </source>
</evidence>
<dbReference type="Proteomes" id="UP000187203">
    <property type="component" value="Unassembled WGS sequence"/>
</dbReference>
<keyword evidence="3" id="KW-1185">Reference proteome</keyword>
<comment type="caution">
    <text evidence="2">The sequence shown here is derived from an EMBL/GenBank/DDBJ whole genome shotgun (WGS) entry which is preliminary data.</text>
</comment>
<dbReference type="AlphaFoldDB" id="A0A1R3KA88"/>
<dbReference type="InterPro" id="IPR039326">
    <property type="entry name" value="Patronus"/>
</dbReference>
<feature type="region of interest" description="Disordered" evidence="1">
    <location>
        <begin position="114"/>
        <end position="139"/>
    </location>
</feature>
<dbReference type="EMBL" id="AWUE01014363">
    <property type="protein sequence ID" value="OMP03938.1"/>
    <property type="molecule type" value="Genomic_DNA"/>
</dbReference>
<reference evidence="3" key="1">
    <citation type="submission" date="2013-09" db="EMBL/GenBank/DDBJ databases">
        <title>Corchorus olitorius genome sequencing.</title>
        <authorList>
            <person name="Alam M."/>
            <person name="Haque M.S."/>
            <person name="Islam M.S."/>
            <person name="Emdad E.M."/>
            <person name="Islam M.M."/>
            <person name="Ahmed B."/>
            <person name="Halim A."/>
            <person name="Hossen Q.M.M."/>
            <person name="Hossain M.Z."/>
            <person name="Ahmed R."/>
            <person name="Khan M.M."/>
            <person name="Islam R."/>
            <person name="Rashid M.M."/>
            <person name="Khan S.A."/>
            <person name="Rahman M.S."/>
            <person name="Alam M."/>
            <person name="Yahiya A.S."/>
            <person name="Khan M.S."/>
            <person name="Azam M.S."/>
            <person name="Haque T."/>
            <person name="Lashkar M.Z.H."/>
            <person name="Akhand A.I."/>
            <person name="Morshed G."/>
            <person name="Roy S."/>
            <person name="Uddin K.S."/>
            <person name="Rabeya T."/>
            <person name="Hossain A.S."/>
            <person name="Chowdhury A."/>
            <person name="Snigdha A.R."/>
            <person name="Mortoza M.S."/>
            <person name="Matin S.A."/>
            <person name="Hoque S.M.E."/>
            <person name="Islam M.K."/>
            <person name="Roy D.K."/>
            <person name="Haider R."/>
            <person name="Moosa M.M."/>
            <person name="Elias S.M."/>
            <person name="Hasan A.M."/>
            <person name="Jahan S."/>
            <person name="Shafiuddin M."/>
            <person name="Mahmood N."/>
            <person name="Shommy N.S."/>
        </authorList>
    </citation>
    <scope>NUCLEOTIDE SEQUENCE [LARGE SCALE GENOMIC DNA]</scope>
    <source>
        <strain evidence="3">cv. O-4</strain>
    </source>
</reference>
<sequence>MSLRHGVRKALSDISGKPRLQETRKMKKNLGILAEAAEAKDIAEEGFLHNHNECIKTQRRSLSTIEFLHILELDDFDSAMSNKMKPMSPPRSFEPREMPELLIEHLSPLKIELSRTLDSPPPTPQFHWDDPSFKLIESP</sequence>
<accession>A0A1R3KA88</accession>
<dbReference type="PANTHER" id="PTHR35125:SF2">
    <property type="entry name" value="PROTEIN PATRONUS 2-LIKE"/>
    <property type="match status" value="1"/>
</dbReference>